<dbReference type="RefSeq" id="WP_110336788.1">
    <property type="nucleotide sequence ID" value="NZ_MASU01000005.1"/>
</dbReference>
<dbReference type="SUPFAM" id="SSF55729">
    <property type="entry name" value="Acyl-CoA N-acyltransferases (Nat)"/>
    <property type="match status" value="1"/>
</dbReference>
<keyword evidence="3" id="KW-1185">Reference proteome</keyword>
<sequence length="164" mass="18313">MFVREATAADWPGIWPIWHRIAVEGETIAWRADTGYDQARASWLLDPPGRTYVAHDGGRIIGSAQLKPHYGPSSHVANASFIVDPDRRGQGIGRALAHHVLGRARDEGYRSMVFNAVVETNHGAVRLYRSLGFRILTTVPDAFAHPRHGLVGMHVMYLPLEDRR</sequence>
<comment type="caution">
    <text evidence="2">The sequence shown here is derived from an EMBL/GenBank/DDBJ whole genome shotgun (WGS) entry which is preliminary data.</text>
</comment>
<feature type="domain" description="N-acetyltransferase" evidence="1">
    <location>
        <begin position="1"/>
        <end position="161"/>
    </location>
</feature>
<dbReference type="InterPro" id="IPR000182">
    <property type="entry name" value="GNAT_dom"/>
</dbReference>
<gene>
    <name evidence="2" type="ORF">BA062_15055</name>
</gene>
<evidence type="ECO:0000259" key="1">
    <source>
        <dbReference type="PROSITE" id="PS51186"/>
    </source>
</evidence>
<evidence type="ECO:0000313" key="3">
    <source>
        <dbReference type="Proteomes" id="UP000247892"/>
    </source>
</evidence>
<dbReference type="EMBL" id="MASU01000005">
    <property type="protein sequence ID" value="PXY36679.1"/>
    <property type="molecule type" value="Genomic_DNA"/>
</dbReference>
<dbReference type="Proteomes" id="UP000247892">
    <property type="component" value="Unassembled WGS sequence"/>
</dbReference>
<dbReference type="InterPro" id="IPR016181">
    <property type="entry name" value="Acyl_CoA_acyltransferase"/>
</dbReference>
<keyword evidence="2" id="KW-0808">Transferase</keyword>
<dbReference type="Gene3D" id="3.40.630.30">
    <property type="match status" value="1"/>
</dbReference>
<dbReference type="PANTHER" id="PTHR43138">
    <property type="entry name" value="ACETYLTRANSFERASE, GNAT FAMILY"/>
    <property type="match status" value="1"/>
</dbReference>
<dbReference type="Pfam" id="PF00583">
    <property type="entry name" value="Acetyltransf_1"/>
    <property type="match status" value="1"/>
</dbReference>
<dbReference type="OrthoDB" id="9788300at2"/>
<dbReference type="PANTHER" id="PTHR43138:SF1">
    <property type="entry name" value="N-ACETYLTRANSFERASE ACA1"/>
    <property type="match status" value="1"/>
</dbReference>
<name>A0A318MCS1_9PSEU</name>
<dbReference type="InterPro" id="IPR052742">
    <property type="entry name" value="Mito_N-acetyltransferase"/>
</dbReference>
<protein>
    <submittedName>
        <fullName evidence="2">GCN5 family acetyltransferase</fullName>
    </submittedName>
</protein>
<accession>A0A318MCS1</accession>
<dbReference type="CDD" id="cd04301">
    <property type="entry name" value="NAT_SF"/>
    <property type="match status" value="1"/>
</dbReference>
<proteinExistence type="predicted"/>
<dbReference type="AlphaFoldDB" id="A0A318MCS1"/>
<evidence type="ECO:0000313" key="2">
    <source>
        <dbReference type="EMBL" id="PXY36679.1"/>
    </source>
</evidence>
<dbReference type="PROSITE" id="PS51186">
    <property type="entry name" value="GNAT"/>
    <property type="match status" value="1"/>
</dbReference>
<dbReference type="GO" id="GO:0016747">
    <property type="term" value="F:acyltransferase activity, transferring groups other than amino-acyl groups"/>
    <property type="evidence" value="ECO:0007669"/>
    <property type="project" value="InterPro"/>
</dbReference>
<reference evidence="2 3" key="1">
    <citation type="submission" date="2016-07" db="EMBL/GenBank/DDBJ databases">
        <title>Draft genome sequence of Prauserella sp. YIM 121212, isolated from alkaline soil.</title>
        <authorList>
            <person name="Ruckert C."/>
            <person name="Albersmeier A."/>
            <person name="Jiang C.-L."/>
            <person name="Jiang Y."/>
            <person name="Kalinowski J."/>
            <person name="Schneider O."/>
            <person name="Winkler A."/>
            <person name="Zotchev S.B."/>
        </authorList>
    </citation>
    <scope>NUCLEOTIDE SEQUENCE [LARGE SCALE GENOMIC DNA]</scope>
    <source>
        <strain evidence="2 3">YIM 121212</strain>
    </source>
</reference>
<organism evidence="2 3">
    <name type="scientific">Prauserella flavalba</name>
    <dbReference type="NCBI Taxonomy" id="1477506"/>
    <lineage>
        <taxon>Bacteria</taxon>
        <taxon>Bacillati</taxon>
        <taxon>Actinomycetota</taxon>
        <taxon>Actinomycetes</taxon>
        <taxon>Pseudonocardiales</taxon>
        <taxon>Pseudonocardiaceae</taxon>
        <taxon>Prauserella</taxon>
    </lineage>
</organism>